<dbReference type="RefSeq" id="WP_248956894.1">
    <property type="nucleotide sequence ID" value="NZ_JAKIKU010000016.1"/>
</dbReference>
<keyword evidence="1" id="KW-0456">Lyase</keyword>
<evidence type="ECO:0000313" key="1">
    <source>
        <dbReference type="EMBL" id="MCL1047577.1"/>
    </source>
</evidence>
<sequence>MKQGVHFFIKSTLVILSVLMSNICWSAGGWQETFAELNLDNWSYVLHPQGINILPKPAGLNLINSESISDITSEPSSNYGALLTIKGEQSYLWRGIEALNRVELQHKPTHTRPGQTTTVSWQFLLPQLFSEDTHQIAYWESDKTYRQSYRLQLNGSRMSLVSNIAKSVVIDGEAAQPNTKQALWYLDDIKANTWYTVTLETYWSMTEGRIMMAINNQPQVHLTLQTLVAHDENMFIQLGILRERADRVESIWLDNVKVDHF</sequence>
<evidence type="ECO:0000313" key="2">
    <source>
        <dbReference type="Proteomes" id="UP001202134"/>
    </source>
</evidence>
<dbReference type="Gene3D" id="2.60.120.200">
    <property type="match status" value="1"/>
</dbReference>
<organism evidence="1 2">
    <name type="scientific">Shewanella electrodiphila</name>
    <dbReference type="NCBI Taxonomy" id="934143"/>
    <lineage>
        <taxon>Bacteria</taxon>
        <taxon>Pseudomonadati</taxon>
        <taxon>Pseudomonadota</taxon>
        <taxon>Gammaproteobacteria</taxon>
        <taxon>Alteromonadales</taxon>
        <taxon>Shewanellaceae</taxon>
        <taxon>Shewanella</taxon>
    </lineage>
</organism>
<protein>
    <submittedName>
        <fullName evidence="1">Polysaccharide lyase</fullName>
    </submittedName>
</protein>
<comment type="caution">
    <text evidence="1">The sequence shown here is derived from an EMBL/GenBank/DDBJ whole genome shotgun (WGS) entry which is preliminary data.</text>
</comment>
<name>A0ABT0KUR7_9GAMM</name>
<dbReference type="InterPro" id="IPR025975">
    <property type="entry name" value="Polysacc_lyase"/>
</dbReference>
<dbReference type="Pfam" id="PF14099">
    <property type="entry name" value="Polysacc_lyase"/>
    <property type="match status" value="1"/>
</dbReference>
<reference evidence="1 2" key="1">
    <citation type="submission" date="2022-01" db="EMBL/GenBank/DDBJ databases">
        <title>Whole genome-based taxonomy of the Shewanellaceae.</title>
        <authorList>
            <person name="Martin-Rodriguez A.J."/>
        </authorList>
    </citation>
    <scope>NUCLEOTIDE SEQUENCE [LARGE SCALE GENOMIC DNA]</scope>
    <source>
        <strain evidence="1 2">DSM 24955</strain>
    </source>
</reference>
<keyword evidence="2" id="KW-1185">Reference proteome</keyword>
<accession>A0ABT0KUR7</accession>
<dbReference type="Proteomes" id="UP001202134">
    <property type="component" value="Unassembled WGS sequence"/>
</dbReference>
<dbReference type="GO" id="GO:0016829">
    <property type="term" value="F:lyase activity"/>
    <property type="evidence" value="ECO:0007669"/>
    <property type="project" value="UniProtKB-KW"/>
</dbReference>
<gene>
    <name evidence="1" type="ORF">L2737_19940</name>
</gene>
<dbReference type="EMBL" id="JAKIKU010000016">
    <property type="protein sequence ID" value="MCL1047577.1"/>
    <property type="molecule type" value="Genomic_DNA"/>
</dbReference>
<proteinExistence type="predicted"/>